<dbReference type="AlphaFoldDB" id="A0A975W9V1"/>
<evidence type="ECO:0000259" key="1">
    <source>
        <dbReference type="Pfam" id="PF01636"/>
    </source>
</evidence>
<dbReference type="Gene3D" id="3.90.1200.10">
    <property type="match status" value="1"/>
</dbReference>
<evidence type="ECO:0000313" key="3">
    <source>
        <dbReference type="Proteomes" id="UP000182932"/>
    </source>
</evidence>
<comment type="caution">
    <text evidence="2">The sequence shown here is derived from an EMBL/GenBank/DDBJ whole genome shotgun (WGS) entry which is preliminary data.</text>
</comment>
<sequence length="319" mass="34701">MSREEALLHFLARAGRAGWTRRALAGDASARRYERISGDTGSLILMDADPATCGPVQPFLAIREHLYHYGFSAPALWAEDQEAGFLLLEDFGDALFTRVMADDPARELPLYRSAAALLARLHGKPLPGGLTPMTAEALAAMIAPAFDFYAPGQSGQLPAVQAAFAEALRPVAAQPAVLALRDFHAENMVFLSDRKGDRQVGLLDFQDAFATHPAYDLVSMLQDARRDVSPGTEEEIIAFFIARTGADSAKFRAAYALLGAQRNLRILGIFSRLAATRHKPQYLALQPRVWRHLQADMAHPALAPIREALAPLPSPVVPA</sequence>
<dbReference type="InterPro" id="IPR002575">
    <property type="entry name" value="Aminoglycoside_PTrfase"/>
</dbReference>
<dbReference type="Gene3D" id="3.30.200.20">
    <property type="entry name" value="Phosphorylase Kinase, domain 1"/>
    <property type="match status" value="1"/>
</dbReference>
<gene>
    <name evidence="2" type="ORF">SAMN04487940_10611</name>
</gene>
<keyword evidence="3" id="KW-1185">Reference proteome</keyword>
<organism evidence="2 3">
    <name type="scientific">Marinovum algicola</name>
    <dbReference type="NCBI Taxonomy" id="42444"/>
    <lineage>
        <taxon>Bacteria</taxon>
        <taxon>Pseudomonadati</taxon>
        <taxon>Pseudomonadota</taxon>
        <taxon>Alphaproteobacteria</taxon>
        <taxon>Rhodobacterales</taxon>
        <taxon>Roseobacteraceae</taxon>
        <taxon>Marinovum</taxon>
    </lineage>
</organism>
<dbReference type="Proteomes" id="UP000182932">
    <property type="component" value="Unassembled WGS sequence"/>
</dbReference>
<proteinExistence type="predicted"/>
<dbReference type="GeneID" id="80818268"/>
<protein>
    <recommendedName>
        <fullName evidence="1">Aminoglycoside phosphotransferase domain-containing protein</fullName>
    </recommendedName>
</protein>
<reference evidence="2 3" key="1">
    <citation type="submission" date="2016-10" db="EMBL/GenBank/DDBJ databases">
        <authorList>
            <person name="Varghese N."/>
            <person name="Submissions S."/>
        </authorList>
    </citation>
    <scope>NUCLEOTIDE SEQUENCE [LARGE SCALE GENOMIC DNA]</scope>
    <source>
        <strain evidence="2 3">FF3</strain>
    </source>
</reference>
<accession>A0A975W9V1</accession>
<dbReference type="EMBL" id="FNYY01000006">
    <property type="protein sequence ID" value="SEJ44900.1"/>
    <property type="molecule type" value="Genomic_DNA"/>
</dbReference>
<dbReference type="RefSeq" id="WP_074836470.1">
    <property type="nucleotide sequence ID" value="NZ_FNYY01000006.1"/>
</dbReference>
<name>A0A975W9V1_9RHOB</name>
<dbReference type="SUPFAM" id="SSF56112">
    <property type="entry name" value="Protein kinase-like (PK-like)"/>
    <property type="match status" value="1"/>
</dbReference>
<evidence type="ECO:0000313" key="2">
    <source>
        <dbReference type="EMBL" id="SEJ44900.1"/>
    </source>
</evidence>
<feature type="domain" description="Aminoglycoside phosphotransferase" evidence="1">
    <location>
        <begin position="22"/>
        <end position="240"/>
    </location>
</feature>
<dbReference type="Pfam" id="PF01636">
    <property type="entry name" value="APH"/>
    <property type="match status" value="1"/>
</dbReference>
<dbReference type="InterPro" id="IPR011009">
    <property type="entry name" value="Kinase-like_dom_sf"/>
</dbReference>